<organism evidence="2 3">
    <name type="scientific">Popillia japonica</name>
    <name type="common">Japanese beetle</name>
    <dbReference type="NCBI Taxonomy" id="7064"/>
    <lineage>
        <taxon>Eukaryota</taxon>
        <taxon>Metazoa</taxon>
        <taxon>Ecdysozoa</taxon>
        <taxon>Arthropoda</taxon>
        <taxon>Hexapoda</taxon>
        <taxon>Insecta</taxon>
        <taxon>Pterygota</taxon>
        <taxon>Neoptera</taxon>
        <taxon>Endopterygota</taxon>
        <taxon>Coleoptera</taxon>
        <taxon>Polyphaga</taxon>
        <taxon>Scarabaeiformia</taxon>
        <taxon>Scarabaeidae</taxon>
        <taxon>Rutelinae</taxon>
        <taxon>Popillia</taxon>
    </lineage>
</organism>
<evidence type="ECO:0000313" key="3">
    <source>
        <dbReference type="Proteomes" id="UP001458880"/>
    </source>
</evidence>
<feature type="compositionally biased region" description="Polar residues" evidence="1">
    <location>
        <begin position="61"/>
        <end position="72"/>
    </location>
</feature>
<name>A0AAW1KJL8_POPJA</name>
<dbReference type="AlphaFoldDB" id="A0AAW1KJL8"/>
<feature type="region of interest" description="Disordered" evidence="1">
    <location>
        <begin position="61"/>
        <end position="86"/>
    </location>
</feature>
<evidence type="ECO:0000313" key="2">
    <source>
        <dbReference type="EMBL" id="KAK9719379.1"/>
    </source>
</evidence>
<protein>
    <submittedName>
        <fullName evidence="2">Uncharacterized protein</fullName>
    </submittedName>
</protein>
<dbReference type="EMBL" id="JASPKY010000220">
    <property type="protein sequence ID" value="KAK9719379.1"/>
    <property type="molecule type" value="Genomic_DNA"/>
</dbReference>
<comment type="caution">
    <text evidence="2">The sequence shown here is derived from an EMBL/GenBank/DDBJ whole genome shotgun (WGS) entry which is preliminary data.</text>
</comment>
<evidence type="ECO:0000256" key="1">
    <source>
        <dbReference type="SAM" id="MobiDB-lite"/>
    </source>
</evidence>
<proteinExistence type="predicted"/>
<sequence length="124" mass="14249">MEWFYEALHYENNLPSSHLSLLISKRRTEKIANSWQLAKTGKSAWKEVKFTNLKRMIRNAENQRLTKSTKVSRPNGRADPVRDPKVCHRSYPGAVIPDTYALSEIRRSGPNIIHPPFPLGPINL</sequence>
<gene>
    <name evidence="2" type="ORF">QE152_g22698</name>
</gene>
<keyword evidence="3" id="KW-1185">Reference proteome</keyword>
<dbReference type="Proteomes" id="UP001458880">
    <property type="component" value="Unassembled WGS sequence"/>
</dbReference>
<reference evidence="2 3" key="1">
    <citation type="journal article" date="2024" name="BMC Genomics">
        <title>De novo assembly and annotation of Popillia japonica's genome with initial clues to its potential as an invasive pest.</title>
        <authorList>
            <person name="Cucini C."/>
            <person name="Boschi S."/>
            <person name="Funari R."/>
            <person name="Cardaioli E."/>
            <person name="Iannotti N."/>
            <person name="Marturano G."/>
            <person name="Paoli F."/>
            <person name="Bruttini M."/>
            <person name="Carapelli A."/>
            <person name="Frati F."/>
            <person name="Nardi F."/>
        </authorList>
    </citation>
    <scope>NUCLEOTIDE SEQUENCE [LARGE SCALE GENOMIC DNA]</scope>
    <source>
        <strain evidence="2">DMR45628</strain>
    </source>
</reference>
<accession>A0AAW1KJL8</accession>